<dbReference type="STRING" id="1121884.SAMN02745131_00518"/>
<dbReference type="NCBIfam" id="TIGR01979">
    <property type="entry name" value="sufS"/>
    <property type="match status" value="1"/>
</dbReference>
<dbReference type="RefSeq" id="WP_072833684.1">
    <property type="nucleotide sequence ID" value="NZ_FQUU01000002.1"/>
</dbReference>
<dbReference type="AlphaFoldDB" id="A0A1M4U4J9"/>
<keyword evidence="11" id="KW-1185">Reference proteome</keyword>
<dbReference type="InterPro" id="IPR015422">
    <property type="entry name" value="PyrdxlP-dep_Trfase_small"/>
</dbReference>
<dbReference type="GO" id="GO:0030170">
    <property type="term" value="F:pyridoxal phosphate binding"/>
    <property type="evidence" value="ECO:0007669"/>
    <property type="project" value="UniProtKB-UniRule"/>
</dbReference>
<dbReference type="InterPro" id="IPR020578">
    <property type="entry name" value="Aminotrans_V_PyrdxlP_BS"/>
</dbReference>
<evidence type="ECO:0000256" key="7">
    <source>
        <dbReference type="RuleBase" id="RU004504"/>
    </source>
</evidence>
<dbReference type="CDD" id="cd06453">
    <property type="entry name" value="SufS_like"/>
    <property type="match status" value="1"/>
</dbReference>
<comment type="function">
    <text evidence="2 8">Catalyzes the removal of elemental sulfur and selenium atoms from L-cysteine, L-cystine, L-selenocysteine, and L-selenocystine to produce L-alanine.</text>
</comment>
<organism evidence="10 11">
    <name type="scientific">Flavisolibacter ginsengisoli DSM 18119</name>
    <dbReference type="NCBI Taxonomy" id="1121884"/>
    <lineage>
        <taxon>Bacteria</taxon>
        <taxon>Pseudomonadati</taxon>
        <taxon>Bacteroidota</taxon>
        <taxon>Chitinophagia</taxon>
        <taxon>Chitinophagales</taxon>
        <taxon>Chitinophagaceae</taxon>
        <taxon>Flavisolibacter</taxon>
    </lineage>
</organism>
<dbReference type="OrthoDB" id="9804366at2"/>
<dbReference type="Proteomes" id="UP000184048">
    <property type="component" value="Unassembled WGS sequence"/>
</dbReference>
<evidence type="ECO:0000256" key="5">
    <source>
        <dbReference type="ARBA" id="ARBA00022898"/>
    </source>
</evidence>
<dbReference type="Gene3D" id="3.40.640.10">
    <property type="entry name" value="Type I PLP-dependent aspartate aminotransferase-like (Major domain)"/>
    <property type="match status" value="1"/>
</dbReference>
<dbReference type="InterPro" id="IPR000192">
    <property type="entry name" value="Aminotrans_V_dom"/>
</dbReference>
<gene>
    <name evidence="10" type="ORF">SAMN02745131_00518</name>
</gene>
<feature type="domain" description="Aminotransferase class V" evidence="9">
    <location>
        <begin position="33"/>
        <end position="402"/>
    </location>
</feature>
<dbReference type="InterPro" id="IPR015421">
    <property type="entry name" value="PyrdxlP-dep_Trfase_major"/>
</dbReference>
<evidence type="ECO:0000313" key="10">
    <source>
        <dbReference type="EMBL" id="SHE51477.1"/>
    </source>
</evidence>
<dbReference type="Gene3D" id="3.90.1150.10">
    <property type="entry name" value="Aspartate Aminotransferase, domain 1"/>
    <property type="match status" value="1"/>
</dbReference>
<dbReference type="EMBL" id="FQUU01000002">
    <property type="protein sequence ID" value="SHE51477.1"/>
    <property type="molecule type" value="Genomic_DNA"/>
</dbReference>
<evidence type="ECO:0000256" key="3">
    <source>
        <dbReference type="ARBA" id="ARBA00010447"/>
    </source>
</evidence>
<dbReference type="GO" id="GO:0016829">
    <property type="term" value="F:lyase activity"/>
    <property type="evidence" value="ECO:0007669"/>
    <property type="project" value="UniProtKB-KW"/>
</dbReference>
<comment type="cofactor">
    <cofactor evidence="1 7">
        <name>pyridoxal 5'-phosphate</name>
        <dbReference type="ChEBI" id="CHEBI:597326"/>
    </cofactor>
</comment>
<dbReference type="InterPro" id="IPR016454">
    <property type="entry name" value="Cysteine_dSase"/>
</dbReference>
<evidence type="ECO:0000313" key="11">
    <source>
        <dbReference type="Proteomes" id="UP000184048"/>
    </source>
</evidence>
<evidence type="ECO:0000256" key="1">
    <source>
        <dbReference type="ARBA" id="ARBA00001933"/>
    </source>
</evidence>
<dbReference type="PANTHER" id="PTHR43586:SF8">
    <property type="entry name" value="CYSTEINE DESULFURASE 1, CHLOROPLASTIC"/>
    <property type="match status" value="1"/>
</dbReference>
<dbReference type="InterPro" id="IPR010970">
    <property type="entry name" value="Cys_dSase_SufS"/>
</dbReference>
<dbReference type="SUPFAM" id="SSF53383">
    <property type="entry name" value="PLP-dependent transferases"/>
    <property type="match status" value="1"/>
</dbReference>
<evidence type="ECO:0000256" key="4">
    <source>
        <dbReference type="ARBA" id="ARBA00022679"/>
    </source>
</evidence>
<comment type="catalytic activity">
    <reaction evidence="6 8">
        <text>(sulfur carrier)-H + L-cysteine = (sulfur carrier)-SH + L-alanine</text>
        <dbReference type="Rhea" id="RHEA:43892"/>
        <dbReference type="Rhea" id="RHEA-COMP:14737"/>
        <dbReference type="Rhea" id="RHEA-COMP:14739"/>
        <dbReference type="ChEBI" id="CHEBI:29917"/>
        <dbReference type="ChEBI" id="CHEBI:35235"/>
        <dbReference type="ChEBI" id="CHEBI:57972"/>
        <dbReference type="ChEBI" id="CHEBI:64428"/>
        <dbReference type="EC" id="2.8.1.7"/>
    </reaction>
</comment>
<keyword evidence="10" id="KW-0456">Lyase</keyword>
<dbReference type="PIRSF" id="PIRSF005572">
    <property type="entry name" value="NifS"/>
    <property type="match status" value="1"/>
</dbReference>
<protein>
    <recommendedName>
        <fullName evidence="8">Cysteine desulfurase</fullName>
        <ecNumber evidence="8">2.8.1.7</ecNumber>
    </recommendedName>
</protein>
<keyword evidence="5 8" id="KW-0663">Pyridoxal phosphate</keyword>
<dbReference type="InterPro" id="IPR015424">
    <property type="entry name" value="PyrdxlP-dep_Trfase"/>
</dbReference>
<sequence>MITTVALREELDVYSIRKQFPVLSREVKGKPLVYLDNAATTQKPQVVIDALVDYYSNYNANIHRGIHTLAEEATASFESTRDAVTRFINAPSREQIIFTRGATESINLVAYTWGRQNIKAGDEIIISAMEHHSNIVPWQMLCEEKGAVLKVIPFNGAGELRMDVFEELISPKTKLVSIVHVSNSLGTVNPVKDIIEKAHQAGAIVVVDGAQSTVHLDIDVQAMDCDFFVFSGHKLYGPTGTGVLYGKQHLLESMPPFLGGGEMIKEVSFEKTTYNDLPYKFEAGTPNIADVVALKTAFEFINGVGKQKIREHENALLIYATKQLEMIPQLKIIGQAKEKVSVISFVLDNIHPQDAGILLDNSGIAVRTGHHCTQPCMNIFGIPGTIRASFAVYNTKEEIDILVKGLHKAIKMLS</sequence>
<dbReference type="GO" id="GO:0031071">
    <property type="term" value="F:cysteine desulfurase activity"/>
    <property type="evidence" value="ECO:0007669"/>
    <property type="project" value="UniProtKB-UniRule"/>
</dbReference>
<comment type="similarity">
    <text evidence="3 8">Belongs to the class-V pyridoxal-phosphate-dependent aminotransferase family. Csd subfamily.</text>
</comment>
<evidence type="ECO:0000256" key="2">
    <source>
        <dbReference type="ARBA" id="ARBA00002824"/>
    </source>
</evidence>
<dbReference type="PANTHER" id="PTHR43586">
    <property type="entry name" value="CYSTEINE DESULFURASE"/>
    <property type="match status" value="1"/>
</dbReference>
<dbReference type="Pfam" id="PF00266">
    <property type="entry name" value="Aminotran_5"/>
    <property type="match status" value="1"/>
</dbReference>
<dbReference type="GO" id="GO:0006534">
    <property type="term" value="P:cysteine metabolic process"/>
    <property type="evidence" value="ECO:0007669"/>
    <property type="project" value="UniProtKB-UniRule"/>
</dbReference>
<evidence type="ECO:0000256" key="6">
    <source>
        <dbReference type="ARBA" id="ARBA00050776"/>
    </source>
</evidence>
<name>A0A1M4U4J9_9BACT</name>
<reference evidence="10 11" key="1">
    <citation type="submission" date="2016-11" db="EMBL/GenBank/DDBJ databases">
        <authorList>
            <person name="Jaros S."/>
            <person name="Januszkiewicz K."/>
            <person name="Wedrychowicz H."/>
        </authorList>
    </citation>
    <scope>NUCLEOTIDE SEQUENCE [LARGE SCALE GENOMIC DNA]</scope>
    <source>
        <strain evidence="10 11">DSM 18119</strain>
    </source>
</reference>
<evidence type="ECO:0000259" key="9">
    <source>
        <dbReference type="Pfam" id="PF00266"/>
    </source>
</evidence>
<accession>A0A1M4U4J9</accession>
<keyword evidence="4 8" id="KW-0808">Transferase</keyword>
<dbReference type="EC" id="2.8.1.7" evidence="8"/>
<dbReference type="PROSITE" id="PS00595">
    <property type="entry name" value="AA_TRANSFER_CLASS_5"/>
    <property type="match status" value="1"/>
</dbReference>
<evidence type="ECO:0000256" key="8">
    <source>
        <dbReference type="RuleBase" id="RU004506"/>
    </source>
</evidence>
<proteinExistence type="inferred from homology"/>